<dbReference type="Proteomes" id="UP000027746">
    <property type="component" value="Unassembled WGS sequence"/>
</dbReference>
<feature type="domain" description="Ribonucleotide reductase large subunit C-terminal" evidence="14">
    <location>
        <begin position="190"/>
        <end position="741"/>
    </location>
</feature>
<dbReference type="PANTHER" id="PTHR43371">
    <property type="entry name" value="VITAMIN B12-DEPENDENT RIBONUCLEOTIDE REDUCTASE"/>
    <property type="match status" value="1"/>
</dbReference>
<comment type="cofactor">
    <cofactor evidence="1 13">
        <name>adenosylcob(III)alamin</name>
        <dbReference type="ChEBI" id="CHEBI:18408"/>
    </cofactor>
</comment>
<dbReference type="GO" id="GO:0031419">
    <property type="term" value="F:cobalamin binding"/>
    <property type="evidence" value="ECO:0007669"/>
    <property type="project" value="UniProtKB-KW"/>
</dbReference>
<dbReference type="InterPro" id="IPR024434">
    <property type="entry name" value="TSCPD_dom"/>
</dbReference>
<dbReference type="GO" id="GO:0004748">
    <property type="term" value="F:ribonucleoside-diphosphate reductase activity, thioredoxin disulfide as acceptor"/>
    <property type="evidence" value="ECO:0007669"/>
    <property type="project" value="UniProtKB-EC"/>
</dbReference>
<evidence type="ECO:0000256" key="1">
    <source>
        <dbReference type="ARBA" id="ARBA00001922"/>
    </source>
</evidence>
<dbReference type="InterPro" id="IPR029072">
    <property type="entry name" value="YebC-like"/>
</dbReference>
<dbReference type="InterPro" id="IPR013678">
    <property type="entry name" value="RNR_2_N"/>
</dbReference>
<dbReference type="EC" id="1.17.4.1" evidence="3 13"/>
<feature type="domain" description="Ribonucleotide reductase large subunit C-terminal" evidence="14">
    <location>
        <begin position="800"/>
        <end position="903"/>
    </location>
</feature>
<dbReference type="CDD" id="cd02888">
    <property type="entry name" value="RNR_II_dimer"/>
    <property type="match status" value="1"/>
</dbReference>
<dbReference type="PANTHER" id="PTHR43371:SF1">
    <property type="entry name" value="RIBONUCLEOSIDE-DIPHOSPHATE REDUCTASE"/>
    <property type="match status" value="1"/>
</dbReference>
<evidence type="ECO:0000256" key="11">
    <source>
        <dbReference type="ARBA" id="ARBA00025437"/>
    </source>
</evidence>
<comment type="caution">
    <text evidence="17">The sequence shown here is derived from an EMBL/GenBank/DDBJ whole genome shotgun (WGS) entry which is preliminary data.</text>
</comment>
<proteinExistence type="inferred from homology"/>
<keyword evidence="7 13" id="KW-0547">Nucleotide-binding</keyword>
<feature type="domain" description="Ribonucleotide reductase class II vitamin B12-dependent N-terminal" evidence="15">
    <location>
        <begin position="22"/>
        <end position="139"/>
    </location>
</feature>
<dbReference type="PRINTS" id="PR01183">
    <property type="entry name" value="RIBORDTASEM1"/>
</dbReference>
<dbReference type="FunFam" id="3.20.70.20:FF:000016">
    <property type="entry name" value="Vitamin B12-dependent ribonucleotide reductase"/>
    <property type="match status" value="1"/>
</dbReference>
<evidence type="ECO:0000259" key="15">
    <source>
        <dbReference type="Pfam" id="PF08471"/>
    </source>
</evidence>
<dbReference type="OrthoDB" id="9762933at2"/>
<dbReference type="SUPFAM" id="SSF51998">
    <property type="entry name" value="PFL-like glycyl radical enzymes"/>
    <property type="match status" value="1"/>
</dbReference>
<dbReference type="GO" id="GO:0000166">
    <property type="term" value="F:nucleotide binding"/>
    <property type="evidence" value="ECO:0007669"/>
    <property type="project" value="UniProtKB-KW"/>
</dbReference>
<dbReference type="AlphaFoldDB" id="A0A073J5H9"/>
<keyword evidence="6 13" id="KW-0237">DNA synthesis</keyword>
<dbReference type="NCBIfam" id="TIGR02504">
    <property type="entry name" value="NrdJ_Z"/>
    <property type="match status" value="1"/>
</dbReference>
<sequence length="1216" mass="132191">MKIDRKFTQAGSDAYASLDFVTTVSEIRNPDGTIVFRLDNVEVPASWSQVASDVIAQKYFRKAGVPSKVKKVKEKGVPSFLWRSVPAEGAEMGGETSSKQVFDRLAGAWAYWGWKGGYFTTEADAQTYYDEMRHMLATQRAAPNSPQWFNTGLHWAYGIDGPAQGHYYVDYQTGELTRSKSSYEHPQPHACFIQSVADDLVGDGGIMDLWVREARLFKYGSGTGTNFSSLRGEGEKLSGGGKSSGLMGFLKIGDRAAGAIKSGGTTRRAAKMVIVDADHPDIEDFINWKVIEEQKVASIVAGSKMHEQKLNALFAAIKAWDGAEADAYDPKVNEGLKAAIRDAKKVAIPETYIKRVLDYAKQGHTSIEFPTYDTDWDSEAYSSVSGQNSNNSIRVTNAFLTAVEKDADWELISRTDNRVTKTIRARDLWEQVGHAAWACADPGIQYHDTVNEWHTCPADGPIRGSNPCSEYMFLDDTACNLASMNLLTFLKDGVFQVEDYMHAARLWTVTLEISVMMAQFPSKEIAQRSYDFRTLGLGYANIGGLLMNMGYSYDSDEGRALCGALTAIMTGVAYATSAEMAGELGAFPGYKKNAKDMLRVIRNHRNAAYGNDEGYEKLAVKPVPLDIAGCPDMRLVEMAQSTWDEALSLGEKHGYRNAQTSVIAPTGTIGLVMDCDTTGIEPDFALVKFKKLAGGGYFKIINRSVPAALEKLGYGSAQIEEIVSYAVGHGTIGNAPGINHTSLTGHGFGPNELAKVDAALESAFDIRFVFNQWTLGEDFCTKVLGIPAAKLNDPTFDLLRHLGFSKRDIELANDHVCGTMTLEGAPFLKEEHYAIFDCANACGKKGKRYLSVDSHIYMMAAAQSFISGAISKTINMPNDATIEDCQKAYELSWSLGVKANALYRDGSKLSQPLASALVEDDEEAEEALASGSMQEKATVLAEKIVEKIIVKEIVKSHREKMPERRKGYTQKAIVGGHKVYLRTGEYADGNLGEIFIDMHKEGAGFRAMMNNFAIAVSVGLQYGVPLEEFVDAFTFTKFEPAGMVQGNDSIKNATSILDYIFRELAVSYLDRTDLAHVQPEGASFDSIGRGVEEGVSNVSEISESAASKSLEVLKQISSTGYLRKRLPQDLTLLQGGMADPVATLQTLVPEVATGTGGAASMTTTAVASGAVSLDARAKAKMQGYEGEACGECGNYTLVRNGTCMKCNTCGGTSGCS</sequence>
<dbReference type="RefSeq" id="WP_037921096.1">
    <property type="nucleotide sequence ID" value="NZ_CP054599.1"/>
</dbReference>
<evidence type="ECO:0000256" key="8">
    <source>
        <dbReference type="ARBA" id="ARBA00023002"/>
    </source>
</evidence>
<evidence type="ECO:0000256" key="5">
    <source>
        <dbReference type="ARBA" id="ARBA00022628"/>
    </source>
</evidence>
<accession>A0A073J5H9</accession>
<feature type="domain" description="TSCPD" evidence="16">
    <location>
        <begin position="961"/>
        <end position="1065"/>
    </location>
</feature>
<evidence type="ECO:0000259" key="14">
    <source>
        <dbReference type="Pfam" id="PF02867"/>
    </source>
</evidence>
<keyword evidence="5 13" id="KW-0846">Cobalamin</keyword>
<dbReference type="GO" id="GO:0071897">
    <property type="term" value="P:DNA biosynthetic process"/>
    <property type="evidence" value="ECO:0007669"/>
    <property type="project" value="UniProtKB-KW"/>
</dbReference>
<comment type="function">
    <text evidence="11 13">Catalyzes the reduction of ribonucleotides to deoxyribonucleotides. May function to provide a pool of deoxyribonucleotide precursors for DNA repair during oxygen limitation and/or for immediate growth after restoration of oxygen.</text>
</comment>
<dbReference type="GO" id="GO:0050897">
    <property type="term" value="F:cobalt ion binding"/>
    <property type="evidence" value="ECO:0007669"/>
    <property type="project" value="InterPro"/>
</dbReference>
<gene>
    <name evidence="17" type="ORF">SUH3_02570</name>
</gene>
<evidence type="ECO:0000256" key="10">
    <source>
        <dbReference type="ARBA" id="ARBA00023285"/>
    </source>
</evidence>
<evidence type="ECO:0000256" key="7">
    <source>
        <dbReference type="ARBA" id="ARBA00022741"/>
    </source>
</evidence>
<organism evidence="17 18">
    <name type="scientific">Pseudosulfitobacter pseudonitzschiae</name>
    <dbReference type="NCBI Taxonomy" id="1402135"/>
    <lineage>
        <taxon>Bacteria</taxon>
        <taxon>Pseudomonadati</taxon>
        <taxon>Pseudomonadota</taxon>
        <taxon>Alphaproteobacteria</taxon>
        <taxon>Rhodobacterales</taxon>
        <taxon>Roseobacteraceae</taxon>
        <taxon>Pseudosulfitobacter</taxon>
    </lineage>
</organism>
<keyword evidence="9" id="KW-1015">Disulfide bond</keyword>
<comment type="catalytic activity">
    <reaction evidence="12 13">
        <text>a 2'-deoxyribonucleoside 5'-diphosphate + [thioredoxin]-disulfide + H2O = a ribonucleoside 5'-diphosphate + [thioredoxin]-dithiol</text>
        <dbReference type="Rhea" id="RHEA:23252"/>
        <dbReference type="Rhea" id="RHEA-COMP:10698"/>
        <dbReference type="Rhea" id="RHEA-COMP:10700"/>
        <dbReference type="ChEBI" id="CHEBI:15377"/>
        <dbReference type="ChEBI" id="CHEBI:29950"/>
        <dbReference type="ChEBI" id="CHEBI:50058"/>
        <dbReference type="ChEBI" id="CHEBI:57930"/>
        <dbReference type="ChEBI" id="CHEBI:73316"/>
        <dbReference type="EC" id="1.17.4.1"/>
    </reaction>
</comment>
<evidence type="ECO:0000256" key="4">
    <source>
        <dbReference type="ARBA" id="ARBA00014409"/>
    </source>
</evidence>
<evidence type="ECO:0000259" key="16">
    <source>
        <dbReference type="Pfam" id="PF12637"/>
    </source>
</evidence>
<dbReference type="Gene3D" id="3.20.70.20">
    <property type="match status" value="3"/>
</dbReference>
<dbReference type="InterPro" id="IPR000788">
    <property type="entry name" value="RNR_lg_C"/>
</dbReference>
<evidence type="ECO:0000313" key="18">
    <source>
        <dbReference type="Proteomes" id="UP000027746"/>
    </source>
</evidence>
<dbReference type="NCBIfam" id="NF005736">
    <property type="entry name" value="PRK07562.1"/>
    <property type="match status" value="1"/>
</dbReference>
<keyword evidence="10 13" id="KW-0170">Cobalt</keyword>
<evidence type="ECO:0000313" key="17">
    <source>
        <dbReference type="EMBL" id="KEJ97888.1"/>
    </source>
</evidence>
<name>A0A073J5H9_9RHOB</name>
<dbReference type="GeneID" id="68870435"/>
<evidence type="ECO:0000256" key="12">
    <source>
        <dbReference type="ARBA" id="ARBA00047754"/>
    </source>
</evidence>
<reference evidence="17 18" key="1">
    <citation type="submission" date="2014-01" db="EMBL/GenBank/DDBJ databases">
        <title>Sulfitobacter sp. H3 (MCCC 1A00686) Genome Sequencing.</title>
        <authorList>
            <person name="Lai Q."/>
            <person name="Hong Z."/>
        </authorList>
    </citation>
    <scope>NUCLEOTIDE SEQUENCE [LARGE SCALE GENOMIC DNA]</scope>
    <source>
        <strain evidence="17 18">H3</strain>
    </source>
</reference>
<dbReference type="FunFam" id="3.20.70.20:FF:000015">
    <property type="entry name" value="Vitamin B12-dependent ribonucleotide reductase"/>
    <property type="match status" value="1"/>
</dbReference>
<comment type="similarity">
    <text evidence="2 13">Belongs to the ribonucleoside diphosphate reductase class-2 family.</text>
</comment>
<evidence type="ECO:0000256" key="3">
    <source>
        <dbReference type="ARBA" id="ARBA00012274"/>
    </source>
</evidence>
<dbReference type="SUPFAM" id="SSF75625">
    <property type="entry name" value="YebC-like"/>
    <property type="match status" value="1"/>
</dbReference>
<dbReference type="Pfam" id="PF12637">
    <property type="entry name" value="TSCPD"/>
    <property type="match status" value="1"/>
</dbReference>
<evidence type="ECO:0000256" key="6">
    <source>
        <dbReference type="ARBA" id="ARBA00022634"/>
    </source>
</evidence>
<dbReference type="EMBL" id="JAMD01000001">
    <property type="protein sequence ID" value="KEJ97888.1"/>
    <property type="molecule type" value="Genomic_DNA"/>
</dbReference>
<protein>
    <recommendedName>
        <fullName evidence="4 13">Vitamin B12-dependent ribonucleotide reductase</fullName>
        <ecNumber evidence="3 13">1.17.4.1</ecNumber>
    </recommendedName>
</protein>
<evidence type="ECO:0000256" key="13">
    <source>
        <dbReference type="RuleBase" id="RU364064"/>
    </source>
</evidence>
<evidence type="ECO:0000256" key="2">
    <source>
        <dbReference type="ARBA" id="ARBA00007405"/>
    </source>
</evidence>
<dbReference type="FunFam" id="3.20.70.20:FF:000017">
    <property type="entry name" value="Vitamin B12-dependent ribonucleotide reductase"/>
    <property type="match status" value="1"/>
</dbReference>
<evidence type="ECO:0000256" key="9">
    <source>
        <dbReference type="ARBA" id="ARBA00023157"/>
    </source>
</evidence>
<dbReference type="InterPro" id="IPR013344">
    <property type="entry name" value="RNR_NrdJ/NrdZ"/>
</dbReference>
<keyword evidence="18" id="KW-1185">Reference proteome</keyword>
<dbReference type="Pfam" id="PF08471">
    <property type="entry name" value="Ribonuc_red_2_N"/>
    <property type="match status" value="1"/>
</dbReference>
<keyword evidence="8 13" id="KW-0560">Oxidoreductase</keyword>
<dbReference type="Pfam" id="PF02867">
    <property type="entry name" value="Ribonuc_red_lgC"/>
    <property type="match status" value="2"/>
</dbReference>
<dbReference type="InterPro" id="IPR050862">
    <property type="entry name" value="RdRp_reductase_class-2"/>
</dbReference>